<dbReference type="RefSeq" id="WP_323787708.1">
    <property type="nucleotide sequence ID" value="NZ_JARELW010000007.1"/>
</dbReference>
<evidence type="ECO:0008006" key="3">
    <source>
        <dbReference type="Google" id="ProtNLM"/>
    </source>
</evidence>
<dbReference type="Proteomes" id="UP001303386">
    <property type="component" value="Unassembled WGS sequence"/>
</dbReference>
<sequence>MLFSLNPQTPQCSVFEFLNAEFLHFLQASINADVFSENLFRTFPEMIENIKVLVPSVCWSNEPTREKFLGLWEARPTTVAQRRELSDQISQAQDINLFFNNTQAVLPQLVPDSLFEACKALTTHLFTRTKDLAQAKSQSNSSIEKHYQNFVRENNNSHLCPICGTALLSQNRESVAEEEQWRSDYDHILCKDKYPVYSVHPGNFIPTCHICNSKAKGARDLLNTADLQRRLAFYPLPPSQESCEQFVVVSLHLSDRRDLIVNSWETPLESASILFPRAPADIVDKIGVWKEVYKVPERVEQHLKVNFCERVAADLRPVSFEDFCEQLHRYSRQMPADYRKSEWRFWWQKVYEFLSDQNRDYLHDVWILIDWKLRLSNDADMADTFNHI</sequence>
<gene>
    <name evidence="1" type="ORF">PZT46_18510</name>
</gene>
<accession>A0AAW9LSS4</accession>
<evidence type="ECO:0000313" key="2">
    <source>
        <dbReference type="Proteomes" id="UP001303386"/>
    </source>
</evidence>
<protein>
    <recommendedName>
        <fullName evidence="3">HNH endonuclease</fullName>
    </recommendedName>
</protein>
<evidence type="ECO:0000313" key="1">
    <source>
        <dbReference type="EMBL" id="MEA8801241.1"/>
    </source>
</evidence>
<comment type="caution">
    <text evidence="1">The sequence shown here is derived from an EMBL/GenBank/DDBJ whole genome shotgun (WGS) entry which is preliminary data.</text>
</comment>
<reference evidence="1" key="1">
    <citation type="journal article" date="2023" name="J. Hosp. Infect.">
        <title>Cross-contamination of carbapenem-resistant Gram-negative bacteria between patients and hospital environment in the first year of a newly built surgical ward.</title>
        <authorList>
            <person name="Boutin S."/>
            <person name="Scherrer M."/>
            <person name="Spath I."/>
            <person name="Kocer K."/>
            <person name="Heeg K."/>
            <person name="Nurjadi D."/>
        </authorList>
    </citation>
    <scope>NUCLEOTIDE SEQUENCE</scope>
    <source>
        <strain evidence="1">KE10384</strain>
    </source>
</reference>
<dbReference type="EMBL" id="JARELW010000007">
    <property type="protein sequence ID" value="MEA8801241.1"/>
    <property type="molecule type" value="Genomic_DNA"/>
</dbReference>
<dbReference type="Gene3D" id="1.10.30.50">
    <property type="match status" value="1"/>
</dbReference>
<organism evidence="1 2">
    <name type="scientific">Klebsiella aerogenes</name>
    <name type="common">Enterobacter aerogenes</name>
    <dbReference type="NCBI Taxonomy" id="548"/>
    <lineage>
        <taxon>Bacteria</taxon>
        <taxon>Pseudomonadati</taxon>
        <taxon>Pseudomonadota</taxon>
        <taxon>Gammaproteobacteria</taxon>
        <taxon>Enterobacterales</taxon>
        <taxon>Enterobacteriaceae</taxon>
        <taxon>Klebsiella/Raoultella group</taxon>
        <taxon>Klebsiella</taxon>
    </lineage>
</organism>
<dbReference type="AlphaFoldDB" id="A0AAW9LSS4"/>
<proteinExistence type="predicted"/>
<name>A0AAW9LSS4_KLEAE</name>